<dbReference type="SUPFAM" id="SSF54427">
    <property type="entry name" value="NTF2-like"/>
    <property type="match status" value="1"/>
</dbReference>
<dbReference type="OrthoDB" id="9182871at2"/>
<keyword evidence="2" id="KW-1185">Reference proteome</keyword>
<dbReference type="EMBL" id="WBOF01000001">
    <property type="protein sequence ID" value="MQS15546.1"/>
    <property type="molecule type" value="Genomic_DNA"/>
</dbReference>
<dbReference type="InterPro" id="IPR009959">
    <property type="entry name" value="Cyclase_SnoaL-like"/>
</dbReference>
<dbReference type="InterPro" id="IPR032710">
    <property type="entry name" value="NTF2-like_dom_sf"/>
</dbReference>
<dbReference type="Proteomes" id="UP000450000">
    <property type="component" value="Unassembled WGS sequence"/>
</dbReference>
<gene>
    <name evidence="1" type="ORF">F7Q99_25560</name>
</gene>
<sequence>MSKAERTNSAGLPPSGLKDLVEQIADRVWNRGDLAAVDEHFRPDFVGHLPGVAELRGPAVYRRVAAERRRALPDLRYRPLHCIGDGDRVMLRSEVLGTHLGRLGGIPPTGMRVRTTEMTIFRFEDGRVAELWQQGDDLGVLDQLGLVPPAGLGALGRVGHAVGVTARLTALTRRAARERKTT</sequence>
<evidence type="ECO:0000313" key="2">
    <source>
        <dbReference type="Proteomes" id="UP000450000"/>
    </source>
</evidence>
<dbReference type="Pfam" id="PF07366">
    <property type="entry name" value="SnoaL"/>
    <property type="match status" value="1"/>
</dbReference>
<reference evidence="1 2" key="1">
    <citation type="submission" date="2019-09" db="EMBL/GenBank/DDBJ databases">
        <title>Genome Sequences of Streptomyces kaniharaensis ATCC 21070.</title>
        <authorList>
            <person name="Zhu W."/>
            <person name="De Crecy-Lagard V."/>
            <person name="Richards N.G."/>
        </authorList>
    </citation>
    <scope>NUCLEOTIDE SEQUENCE [LARGE SCALE GENOMIC DNA]</scope>
    <source>
        <strain evidence="1 2">SF-557</strain>
    </source>
</reference>
<protein>
    <submittedName>
        <fullName evidence="1">Ester cyclase</fullName>
    </submittedName>
</protein>
<dbReference type="PANTHER" id="PTHR38436:SF1">
    <property type="entry name" value="ESTER CYCLASE"/>
    <property type="match status" value="1"/>
</dbReference>
<proteinExistence type="predicted"/>
<comment type="caution">
    <text evidence="1">The sequence shown here is derived from an EMBL/GenBank/DDBJ whole genome shotgun (WGS) entry which is preliminary data.</text>
</comment>
<organism evidence="1 2">
    <name type="scientific">Streptomyces kaniharaensis</name>
    <dbReference type="NCBI Taxonomy" id="212423"/>
    <lineage>
        <taxon>Bacteria</taxon>
        <taxon>Bacillati</taxon>
        <taxon>Actinomycetota</taxon>
        <taxon>Actinomycetes</taxon>
        <taxon>Kitasatosporales</taxon>
        <taxon>Streptomycetaceae</taxon>
        <taxon>Streptomyces</taxon>
    </lineage>
</organism>
<name>A0A6N7KV91_9ACTN</name>
<dbReference type="RefSeq" id="WP_153465119.1">
    <property type="nucleotide sequence ID" value="NZ_WBOF01000001.1"/>
</dbReference>
<dbReference type="Gene3D" id="3.10.450.50">
    <property type="match status" value="1"/>
</dbReference>
<evidence type="ECO:0000313" key="1">
    <source>
        <dbReference type="EMBL" id="MQS15546.1"/>
    </source>
</evidence>
<accession>A0A6N7KV91</accession>
<dbReference type="AlphaFoldDB" id="A0A6N7KV91"/>
<dbReference type="GO" id="GO:0030638">
    <property type="term" value="P:polyketide metabolic process"/>
    <property type="evidence" value="ECO:0007669"/>
    <property type="project" value="InterPro"/>
</dbReference>
<dbReference type="PANTHER" id="PTHR38436">
    <property type="entry name" value="POLYKETIDE CYCLASE SNOAL-LIKE DOMAIN"/>
    <property type="match status" value="1"/>
</dbReference>